<evidence type="ECO:0000259" key="2">
    <source>
        <dbReference type="Pfam" id="PF19066"/>
    </source>
</evidence>
<keyword evidence="1" id="KW-0472">Membrane</keyword>
<feature type="domain" description="Minor capsid protein P9 transmembrane helices" evidence="2">
    <location>
        <begin position="5"/>
        <end position="73"/>
    </location>
</feature>
<dbReference type="InterPro" id="IPR043915">
    <property type="entry name" value="P9_TM"/>
</dbReference>
<evidence type="ECO:0000256" key="1">
    <source>
        <dbReference type="SAM" id="Phobius"/>
    </source>
</evidence>
<protein>
    <recommendedName>
        <fullName evidence="2">Minor capsid protein P9 transmembrane helices domain-containing protein</fullName>
    </recommendedName>
</protein>
<dbReference type="Pfam" id="PF19066">
    <property type="entry name" value="P9_TM"/>
    <property type="match status" value="1"/>
</dbReference>
<dbReference type="AlphaFoldDB" id="A0A6C0JHE2"/>
<reference evidence="3" key="1">
    <citation type="journal article" date="2020" name="Nature">
        <title>Giant virus diversity and host interactions through global metagenomics.</title>
        <authorList>
            <person name="Schulz F."/>
            <person name="Roux S."/>
            <person name="Paez-Espino D."/>
            <person name="Jungbluth S."/>
            <person name="Walsh D.A."/>
            <person name="Denef V.J."/>
            <person name="McMahon K.D."/>
            <person name="Konstantinidis K.T."/>
            <person name="Eloe-Fadrosh E.A."/>
            <person name="Kyrpides N.C."/>
            <person name="Woyke T."/>
        </authorList>
    </citation>
    <scope>NUCLEOTIDE SEQUENCE</scope>
    <source>
        <strain evidence="3">GVMAG-M-3300025890-48</strain>
    </source>
</reference>
<keyword evidence="1" id="KW-0812">Transmembrane</keyword>
<accession>A0A6C0JHE2</accession>
<sequence>MNTPFWLNDPTILLSRDSITKIWPSKTMDPNEKINAITRLVILMTSLGFLITKNMRVVVTGVATLIALVVLYFAQKNAGESETVEPYEGFNTMNKEQLNGTAFTRPTVSNPVMNVLMTDYQDNPNRPKAAPSYNPIIKDEINKATEDFVVNQFDDKTGIKDRLFKDLGDQFDLDMSMRQWYPTANTNIPNDQKAFAEFCYGDMKSCKEGHEESCIKMMPHRHINL</sequence>
<evidence type="ECO:0000313" key="3">
    <source>
        <dbReference type="EMBL" id="QHU03074.1"/>
    </source>
</evidence>
<organism evidence="3">
    <name type="scientific">viral metagenome</name>
    <dbReference type="NCBI Taxonomy" id="1070528"/>
    <lineage>
        <taxon>unclassified sequences</taxon>
        <taxon>metagenomes</taxon>
        <taxon>organismal metagenomes</taxon>
    </lineage>
</organism>
<proteinExistence type="predicted"/>
<dbReference type="EMBL" id="MN740369">
    <property type="protein sequence ID" value="QHU03074.1"/>
    <property type="molecule type" value="Genomic_DNA"/>
</dbReference>
<name>A0A6C0JHE2_9ZZZZ</name>
<keyword evidence="1" id="KW-1133">Transmembrane helix</keyword>
<feature type="transmembrane region" description="Helical" evidence="1">
    <location>
        <begin position="57"/>
        <end position="74"/>
    </location>
</feature>